<dbReference type="RefSeq" id="WP_283759077.1">
    <property type="nucleotide sequence ID" value="NZ_JAQOSQ010000015.1"/>
</dbReference>
<dbReference type="InterPro" id="IPR017441">
    <property type="entry name" value="Protein_kinase_ATP_BS"/>
</dbReference>
<proteinExistence type="predicted"/>
<dbReference type="Gene3D" id="1.10.510.10">
    <property type="entry name" value="Transferase(Phosphotransferase) domain 1"/>
    <property type="match status" value="1"/>
</dbReference>
<keyword evidence="9" id="KW-0808">Transferase</keyword>
<evidence type="ECO:0000256" key="2">
    <source>
        <dbReference type="ARBA" id="ARBA00022737"/>
    </source>
</evidence>
<evidence type="ECO:0000313" key="9">
    <source>
        <dbReference type="EMBL" id="MDJ1184423.1"/>
    </source>
</evidence>
<dbReference type="InterPro" id="IPR036322">
    <property type="entry name" value="WD40_repeat_dom_sf"/>
</dbReference>
<dbReference type="InterPro" id="IPR011009">
    <property type="entry name" value="Kinase-like_dom_sf"/>
</dbReference>
<dbReference type="CDD" id="cd14014">
    <property type="entry name" value="STKc_PknB_like"/>
    <property type="match status" value="1"/>
</dbReference>
<dbReference type="InterPro" id="IPR001680">
    <property type="entry name" value="WD40_rpt"/>
</dbReference>
<comment type="caution">
    <text evidence="9">The sequence shown here is derived from an EMBL/GenBank/DDBJ whole genome shotgun (WGS) entry which is preliminary data.</text>
</comment>
<dbReference type="Gene3D" id="3.30.200.20">
    <property type="entry name" value="Phosphorylase Kinase, domain 1"/>
    <property type="match status" value="1"/>
</dbReference>
<feature type="repeat" description="WD" evidence="5">
    <location>
        <begin position="385"/>
        <end position="426"/>
    </location>
</feature>
<keyword evidence="4 6" id="KW-0067">ATP-binding</keyword>
<evidence type="ECO:0000256" key="7">
    <source>
        <dbReference type="SAM" id="MobiDB-lite"/>
    </source>
</evidence>
<keyword evidence="9" id="KW-0723">Serine/threonine-protein kinase</keyword>
<dbReference type="PRINTS" id="PR00320">
    <property type="entry name" value="GPROTEINBRPT"/>
</dbReference>
<dbReference type="CDD" id="cd00200">
    <property type="entry name" value="WD40"/>
    <property type="match status" value="1"/>
</dbReference>
<evidence type="ECO:0000256" key="3">
    <source>
        <dbReference type="ARBA" id="ARBA00022741"/>
    </source>
</evidence>
<dbReference type="PROSITE" id="PS00678">
    <property type="entry name" value="WD_REPEATS_1"/>
    <property type="match status" value="1"/>
</dbReference>
<gene>
    <name evidence="9" type="ORF">PMH09_14650</name>
</gene>
<keyword evidence="2" id="KW-0677">Repeat</keyword>
<keyword evidence="9" id="KW-0418">Kinase</keyword>
<sequence length="676" mass="74961">MRYCLNPECQQPKNPEGSSLCQTCGSSLLLKDRYQALSCIGQGGFGRTFLAVDLDKPSQPQCVIKQFLPQAQGTNNVQKAARLFEQEAVRLEDLGQHQQIPALHAHFTQDRRQYLVQEFIDGKNLGQVLDRVGVFREKEIRDFLHNLLPVLDFIHRHKVIHRDIKPDNIILRQNGELVLVDFGAAKYATSTALLKTGTTIGTPEYLAPEQARGRAVFSSDLYSLGVTCLHLLTNKSPFELFDIHEDTWVWREALGRNRVSDGLAEIIDKLIADAIKYRYRSAQEVLQDLQQCNVAKQDVSRPDLPQRSRERSDRAPVPPRQPARVPSPSVSMLSQPWHCAHTLQGHRAWVGAIAIHPNSSLIASGSEDCTIRFWQSNTGEQHGILRGLPGEVNSLAFSPDGQFLASGGEQGIVYLWDLHRGECVRQLSGHEDAINAIAWNNNGTLLASGSKDRTAKLWQLDTESPDCGQALSTLSGHSASVRCIGFSPDSQTVATGSDDNYIKLWHVGREFEFATLGDLVSRLKIVTSVAFHPDGQRLASGGWDNLVKLWNVQTGHAMQQFPGHEDYVRSIAFSPDGGYLVSGSDDRTVKIWSLEKEECIVTLAGHTNAVNQVAWSPDGCFLVSASADTTVKIWQLENARSSGSDRESIRPSSAIIPARSSPSFTSRRQSHQPWLD</sequence>
<evidence type="ECO:0000256" key="4">
    <source>
        <dbReference type="ARBA" id="ARBA00022840"/>
    </source>
</evidence>
<dbReference type="InterPro" id="IPR019775">
    <property type="entry name" value="WD40_repeat_CS"/>
</dbReference>
<accession>A0ABT7BZ01</accession>
<evidence type="ECO:0000256" key="1">
    <source>
        <dbReference type="ARBA" id="ARBA00022574"/>
    </source>
</evidence>
<dbReference type="PROSITE" id="PS50082">
    <property type="entry name" value="WD_REPEATS_2"/>
    <property type="match status" value="7"/>
</dbReference>
<dbReference type="Pfam" id="PF00069">
    <property type="entry name" value="Pkinase"/>
    <property type="match status" value="1"/>
</dbReference>
<dbReference type="InterPro" id="IPR020472">
    <property type="entry name" value="WD40_PAC1"/>
</dbReference>
<dbReference type="PROSITE" id="PS50294">
    <property type="entry name" value="WD_REPEATS_REGION"/>
    <property type="match status" value="7"/>
</dbReference>
<keyword evidence="3 6" id="KW-0547">Nucleotide-binding</keyword>
<dbReference type="EMBL" id="JAQOSQ010000015">
    <property type="protein sequence ID" value="MDJ1184423.1"/>
    <property type="molecule type" value="Genomic_DNA"/>
</dbReference>
<reference evidence="9 10" key="1">
    <citation type="submission" date="2023-01" db="EMBL/GenBank/DDBJ databases">
        <title>Novel diversity within Roseofilum (Cyanobacteria; Desertifilaceae) from marine benthic mats with descriptions of four novel species.</title>
        <authorList>
            <person name="Wang Y."/>
            <person name="Berthold D.E."/>
            <person name="Hu J."/>
            <person name="Lefler F.W."/>
            <person name="Laughinghouse H.D. IV."/>
        </authorList>
    </citation>
    <scope>NUCLEOTIDE SEQUENCE [LARGE SCALE GENOMIC DNA]</scope>
    <source>
        <strain evidence="9 10">BLCC-M143</strain>
    </source>
</reference>
<keyword evidence="10" id="KW-1185">Reference proteome</keyword>
<evidence type="ECO:0000256" key="6">
    <source>
        <dbReference type="PROSITE-ProRule" id="PRU10141"/>
    </source>
</evidence>
<feature type="binding site" evidence="6">
    <location>
        <position position="65"/>
    </location>
    <ligand>
        <name>ATP</name>
        <dbReference type="ChEBI" id="CHEBI:30616"/>
    </ligand>
</feature>
<feature type="compositionally biased region" description="Low complexity" evidence="7">
    <location>
        <begin position="650"/>
        <end position="663"/>
    </location>
</feature>
<dbReference type="PROSITE" id="PS50011">
    <property type="entry name" value="PROTEIN_KINASE_DOM"/>
    <property type="match status" value="1"/>
</dbReference>
<feature type="compositionally biased region" description="Basic and acidic residues" evidence="7">
    <location>
        <begin position="298"/>
        <end position="314"/>
    </location>
</feature>
<feature type="repeat" description="WD" evidence="5">
    <location>
        <begin position="519"/>
        <end position="560"/>
    </location>
</feature>
<dbReference type="Pfam" id="PF00400">
    <property type="entry name" value="WD40"/>
    <property type="match status" value="7"/>
</dbReference>
<feature type="repeat" description="WD" evidence="5">
    <location>
        <begin position="427"/>
        <end position="462"/>
    </location>
</feature>
<evidence type="ECO:0000259" key="8">
    <source>
        <dbReference type="PROSITE" id="PS50011"/>
    </source>
</evidence>
<dbReference type="InterPro" id="IPR015943">
    <property type="entry name" value="WD40/YVTN_repeat-like_dom_sf"/>
</dbReference>
<dbReference type="GO" id="GO:0004674">
    <property type="term" value="F:protein serine/threonine kinase activity"/>
    <property type="evidence" value="ECO:0007669"/>
    <property type="project" value="UniProtKB-KW"/>
</dbReference>
<dbReference type="SMART" id="SM00220">
    <property type="entry name" value="S_TKc"/>
    <property type="match status" value="1"/>
</dbReference>
<dbReference type="PANTHER" id="PTHR19879:SF9">
    <property type="entry name" value="TRANSCRIPTION INITIATION FACTOR TFIID SUBUNIT 5"/>
    <property type="match status" value="1"/>
</dbReference>
<evidence type="ECO:0000313" key="10">
    <source>
        <dbReference type="Proteomes" id="UP001232992"/>
    </source>
</evidence>
<protein>
    <submittedName>
        <fullName evidence="9">Serine/threonine protein kinase</fullName>
    </submittedName>
</protein>
<organism evidence="9 10">
    <name type="scientific">Roseofilum casamattae BLCC-M143</name>
    <dbReference type="NCBI Taxonomy" id="3022442"/>
    <lineage>
        <taxon>Bacteria</taxon>
        <taxon>Bacillati</taxon>
        <taxon>Cyanobacteriota</taxon>
        <taxon>Cyanophyceae</taxon>
        <taxon>Desertifilales</taxon>
        <taxon>Desertifilaceae</taxon>
        <taxon>Roseofilum</taxon>
        <taxon>Roseofilum casamattae</taxon>
    </lineage>
</organism>
<dbReference type="NCBIfam" id="NF045510">
    <property type="entry name" value="4Cys_prefix_kin"/>
    <property type="match status" value="1"/>
</dbReference>
<feature type="region of interest" description="Disordered" evidence="7">
    <location>
        <begin position="642"/>
        <end position="676"/>
    </location>
</feature>
<feature type="region of interest" description="Disordered" evidence="7">
    <location>
        <begin position="297"/>
        <end position="329"/>
    </location>
</feature>
<dbReference type="SUPFAM" id="SSF50978">
    <property type="entry name" value="WD40 repeat-like"/>
    <property type="match status" value="1"/>
</dbReference>
<dbReference type="PANTHER" id="PTHR19879">
    <property type="entry name" value="TRANSCRIPTION INITIATION FACTOR TFIID"/>
    <property type="match status" value="1"/>
</dbReference>
<feature type="repeat" description="WD" evidence="5">
    <location>
        <begin position="474"/>
        <end position="507"/>
    </location>
</feature>
<dbReference type="Proteomes" id="UP001232992">
    <property type="component" value="Unassembled WGS sequence"/>
</dbReference>
<feature type="domain" description="Protein kinase" evidence="8">
    <location>
        <begin position="34"/>
        <end position="290"/>
    </location>
</feature>
<dbReference type="InterPro" id="IPR000719">
    <property type="entry name" value="Prot_kinase_dom"/>
</dbReference>
<name>A0ABT7BZ01_9CYAN</name>
<dbReference type="PROSITE" id="PS00107">
    <property type="entry name" value="PROTEIN_KINASE_ATP"/>
    <property type="match status" value="1"/>
</dbReference>
<keyword evidence="1 5" id="KW-0853">WD repeat</keyword>
<feature type="repeat" description="WD" evidence="5">
    <location>
        <begin position="343"/>
        <end position="384"/>
    </location>
</feature>
<dbReference type="SUPFAM" id="SSF56112">
    <property type="entry name" value="Protein kinase-like (PK-like)"/>
    <property type="match status" value="1"/>
</dbReference>
<feature type="repeat" description="WD" evidence="5">
    <location>
        <begin position="603"/>
        <end position="644"/>
    </location>
</feature>
<dbReference type="InterPro" id="IPR008271">
    <property type="entry name" value="Ser/Thr_kinase_AS"/>
</dbReference>
<dbReference type="PROSITE" id="PS00108">
    <property type="entry name" value="PROTEIN_KINASE_ST"/>
    <property type="match status" value="1"/>
</dbReference>
<feature type="repeat" description="WD" evidence="5">
    <location>
        <begin position="561"/>
        <end position="602"/>
    </location>
</feature>
<dbReference type="SMART" id="SM00320">
    <property type="entry name" value="WD40"/>
    <property type="match status" value="7"/>
</dbReference>
<evidence type="ECO:0000256" key="5">
    <source>
        <dbReference type="PROSITE-ProRule" id="PRU00221"/>
    </source>
</evidence>
<dbReference type="Gene3D" id="2.130.10.10">
    <property type="entry name" value="YVTN repeat-like/Quinoprotein amine dehydrogenase"/>
    <property type="match status" value="3"/>
</dbReference>